<evidence type="ECO:0000313" key="4">
    <source>
        <dbReference type="Proteomes" id="UP001165121"/>
    </source>
</evidence>
<name>A0A9W6WPG4_9STRA</name>
<dbReference type="Proteomes" id="UP001165121">
    <property type="component" value="Unassembled WGS sequence"/>
</dbReference>
<dbReference type="PROSITE" id="PS51140">
    <property type="entry name" value="CUE"/>
    <property type="match status" value="1"/>
</dbReference>
<dbReference type="SUPFAM" id="SSF46934">
    <property type="entry name" value="UBA-like"/>
    <property type="match status" value="1"/>
</dbReference>
<comment type="caution">
    <text evidence="3">The sequence shown here is derived from an EMBL/GenBank/DDBJ whole genome shotgun (WGS) entry which is preliminary data.</text>
</comment>
<dbReference type="InterPro" id="IPR009060">
    <property type="entry name" value="UBA-like_sf"/>
</dbReference>
<dbReference type="OrthoDB" id="3231855at2759"/>
<evidence type="ECO:0000259" key="2">
    <source>
        <dbReference type="PROSITE" id="PS51140"/>
    </source>
</evidence>
<feature type="compositionally biased region" description="Basic residues" evidence="1">
    <location>
        <begin position="232"/>
        <end position="242"/>
    </location>
</feature>
<dbReference type="AlphaFoldDB" id="A0A9W6WPG4"/>
<dbReference type="Pfam" id="PF02845">
    <property type="entry name" value="CUE"/>
    <property type="match status" value="1"/>
</dbReference>
<feature type="compositionally biased region" description="Pro residues" evidence="1">
    <location>
        <begin position="253"/>
        <end position="265"/>
    </location>
</feature>
<proteinExistence type="predicted"/>
<accession>A0A9W6WPG4</accession>
<dbReference type="GO" id="GO:0043130">
    <property type="term" value="F:ubiquitin binding"/>
    <property type="evidence" value="ECO:0007669"/>
    <property type="project" value="InterPro"/>
</dbReference>
<dbReference type="InterPro" id="IPR003892">
    <property type="entry name" value="CUE"/>
</dbReference>
<dbReference type="EMBL" id="BSXT01000235">
    <property type="protein sequence ID" value="GMF21729.1"/>
    <property type="molecule type" value="Genomic_DNA"/>
</dbReference>
<evidence type="ECO:0000256" key="1">
    <source>
        <dbReference type="SAM" id="MobiDB-lite"/>
    </source>
</evidence>
<protein>
    <submittedName>
        <fullName evidence="3">Unnamed protein product</fullName>
    </submittedName>
</protein>
<dbReference type="CDD" id="cd14279">
    <property type="entry name" value="CUE"/>
    <property type="match status" value="1"/>
</dbReference>
<organism evidence="3 4">
    <name type="scientific">Phytophthora fragariaefolia</name>
    <dbReference type="NCBI Taxonomy" id="1490495"/>
    <lineage>
        <taxon>Eukaryota</taxon>
        <taxon>Sar</taxon>
        <taxon>Stramenopiles</taxon>
        <taxon>Oomycota</taxon>
        <taxon>Peronosporomycetes</taxon>
        <taxon>Peronosporales</taxon>
        <taxon>Peronosporaceae</taxon>
        <taxon>Phytophthora</taxon>
    </lineage>
</organism>
<sequence>MRLALERAEEDAETAAQIDLVLEVTATFDADGFQLPPGVSRAEVRRALQTSGGDVSGAVDDVLSLAAIRALRRQEQQTRATLQLRELCSGLGLDDGSSFVAALRQLPAQERDALLATDGAFVQQLLLALDDEQEQEQERHEQELQHPLQQLLDTFPDYKAEVVEDVLDAHGYDVARAADALHNLRALHHVQSYATVVDADARAAAQQRELQLNGPRVDSLGHFPELGATSKTQHKKLKRQQRRQQQLQRAPHQRPPPKPSPPPIAYPMLPAGSHAAKGRTKVAPSAWDQQHAPHDRQEAGITTQLKLERLKKLLPSVDSSIIQTVRF</sequence>
<feature type="region of interest" description="Disordered" evidence="1">
    <location>
        <begin position="212"/>
        <end position="300"/>
    </location>
</feature>
<dbReference type="Gene3D" id="1.10.8.10">
    <property type="entry name" value="DNA helicase RuvA subunit, C-terminal domain"/>
    <property type="match status" value="1"/>
</dbReference>
<gene>
    <name evidence="3" type="ORF">Pfra01_000298400</name>
</gene>
<evidence type="ECO:0000313" key="3">
    <source>
        <dbReference type="EMBL" id="GMF21729.1"/>
    </source>
</evidence>
<reference evidence="3" key="1">
    <citation type="submission" date="2023-04" db="EMBL/GenBank/DDBJ databases">
        <title>Phytophthora fragariaefolia NBRC 109709.</title>
        <authorList>
            <person name="Ichikawa N."/>
            <person name="Sato H."/>
            <person name="Tonouchi N."/>
        </authorList>
    </citation>
    <scope>NUCLEOTIDE SEQUENCE</scope>
    <source>
        <strain evidence="3">NBRC 109709</strain>
    </source>
</reference>
<feature type="domain" description="CUE" evidence="2">
    <location>
        <begin position="143"/>
        <end position="186"/>
    </location>
</feature>
<keyword evidence="4" id="KW-1185">Reference proteome</keyword>